<dbReference type="GO" id="GO:0051539">
    <property type="term" value="F:4 iron, 4 sulfur cluster binding"/>
    <property type="evidence" value="ECO:0007669"/>
    <property type="project" value="UniProtKB-KW"/>
</dbReference>
<name>X1TIR1_9ZZZZ</name>
<proteinExistence type="predicted"/>
<evidence type="ECO:0000256" key="3">
    <source>
        <dbReference type="ARBA" id="ARBA00023004"/>
    </source>
</evidence>
<keyword evidence="4" id="KW-0411">Iron-sulfur</keyword>
<dbReference type="InterPro" id="IPR003265">
    <property type="entry name" value="HhH-GPD_domain"/>
</dbReference>
<keyword evidence="1" id="KW-0004">4Fe-4S</keyword>
<dbReference type="GO" id="GO:0046872">
    <property type="term" value="F:metal ion binding"/>
    <property type="evidence" value="ECO:0007669"/>
    <property type="project" value="UniProtKB-KW"/>
</dbReference>
<evidence type="ECO:0000313" key="6">
    <source>
        <dbReference type="EMBL" id="GAI79924.1"/>
    </source>
</evidence>
<comment type="caution">
    <text evidence="6">The sequence shown here is derived from an EMBL/GenBank/DDBJ whole genome shotgun (WGS) entry which is preliminary data.</text>
</comment>
<reference evidence="6" key="1">
    <citation type="journal article" date="2014" name="Front. Microbiol.">
        <title>High frequency of phylogenetically diverse reductive dehalogenase-homologous genes in deep subseafloor sedimentary metagenomes.</title>
        <authorList>
            <person name="Kawai M."/>
            <person name="Futagami T."/>
            <person name="Toyoda A."/>
            <person name="Takaki Y."/>
            <person name="Nishi S."/>
            <person name="Hori S."/>
            <person name="Arai W."/>
            <person name="Tsubouchi T."/>
            <person name="Morono Y."/>
            <person name="Uchiyama I."/>
            <person name="Ito T."/>
            <person name="Fujiyama A."/>
            <person name="Inagaki F."/>
            <person name="Takami H."/>
        </authorList>
    </citation>
    <scope>NUCLEOTIDE SEQUENCE</scope>
    <source>
        <strain evidence="6">Expedition CK06-06</strain>
    </source>
</reference>
<dbReference type="Gene3D" id="1.10.1670.10">
    <property type="entry name" value="Helix-hairpin-Helix base-excision DNA repair enzymes (C-terminal)"/>
    <property type="match status" value="1"/>
</dbReference>
<gene>
    <name evidence="6" type="ORF">S12H4_18911</name>
</gene>
<feature type="non-terminal residue" evidence="6">
    <location>
        <position position="1"/>
    </location>
</feature>
<keyword evidence="3" id="KW-0408">Iron</keyword>
<dbReference type="PIRSF" id="PIRSF001435">
    <property type="entry name" value="Nth"/>
    <property type="match status" value="1"/>
</dbReference>
<keyword evidence="2" id="KW-0479">Metal-binding</keyword>
<dbReference type="InterPro" id="IPR011257">
    <property type="entry name" value="DNA_glycosylase"/>
</dbReference>
<dbReference type="InterPro" id="IPR023170">
    <property type="entry name" value="HhH_base_excis_C"/>
</dbReference>
<dbReference type="SMART" id="SM00478">
    <property type="entry name" value="ENDO3c"/>
    <property type="match status" value="1"/>
</dbReference>
<dbReference type="PANTHER" id="PTHR10359">
    <property type="entry name" value="A/G-SPECIFIC ADENINE GLYCOSYLASE/ENDONUCLEASE III"/>
    <property type="match status" value="1"/>
</dbReference>
<evidence type="ECO:0000256" key="1">
    <source>
        <dbReference type="ARBA" id="ARBA00022485"/>
    </source>
</evidence>
<dbReference type="GO" id="GO:0006284">
    <property type="term" value="P:base-excision repair"/>
    <property type="evidence" value="ECO:0007669"/>
    <property type="project" value="InterPro"/>
</dbReference>
<dbReference type="GO" id="GO:0003824">
    <property type="term" value="F:catalytic activity"/>
    <property type="evidence" value="ECO:0007669"/>
    <property type="project" value="InterPro"/>
</dbReference>
<dbReference type="Pfam" id="PF00730">
    <property type="entry name" value="HhH-GPD"/>
    <property type="match status" value="1"/>
</dbReference>
<evidence type="ECO:0000256" key="4">
    <source>
        <dbReference type="ARBA" id="ARBA00023014"/>
    </source>
</evidence>
<feature type="domain" description="HhH-GPD" evidence="5">
    <location>
        <begin position="20"/>
        <end position="179"/>
    </location>
</feature>
<accession>X1TIR1</accession>
<dbReference type="Gene3D" id="1.10.340.30">
    <property type="entry name" value="Hypothetical protein, domain 2"/>
    <property type="match status" value="1"/>
</dbReference>
<protein>
    <recommendedName>
        <fullName evidence="5">HhH-GPD domain-containing protein</fullName>
    </recommendedName>
</protein>
<sequence>GPQHWWPAQEPFEIIVGAILTQSAAWRNVEKAITNLKAARALSPKRLRCLSLSEVAALIHPCGYYNAKALKLKSLASWLGKYYDDNLNKLFICNTDHLRQQLLSIHGIGQETTDSIILYAAHKPVFVIDAYTRRILKRIGLAPDSNSYIAYQTLFMDNLPTDTELFNEYHALLVCLAKDVCRNRPLCQQCCLNSICRFYEMVE</sequence>
<dbReference type="CDD" id="cd00056">
    <property type="entry name" value="ENDO3c"/>
    <property type="match status" value="1"/>
</dbReference>
<dbReference type="EMBL" id="BARW01009393">
    <property type="protein sequence ID" value="GAI79924.1"/>
    <property type="molecule type" value="Genomic_DNA"/>
</dbReference>
<dbReference type="PANTHER" id="PTHR10359:SF19">
    <property type="entry name" value="DNA REPAIR GLYCOSYLASE MJ1434-RELATED"/>
    <property type="match status" value="1"/>
</dbReference>
<organism evidence="6">
    <name type="scientific">marine sediment metagenome</name>
    <dbReference type="NCBI Taxonomy" id="412755"/>
    <lineage>
        <taxon>unclassified sequences</taxon>
        <taxon>metagenomes</taxon>
        <taxon>ecological metagenomes</taxon>
    </lineage>
</organism>
<evidence type="ECO:0000256" key="2">
    <source>
        <dbReference type="ARBA" id="ARBA00022723"/>
    </source>
</evidence>
<evidence type="ECO:0000259" key="5">
    <source>
        <dbReference type="SMART" id="SM00478"/>
    </source>
</evidence>
<dbReference type="SUPFAM" id="SSF48150">
    <property type="entry name" value="DNA-glycosylase"/>
    <property type="match status" value="1"/>
</dbReference>
<dbReference type="AlphaFoldDB" id="X1TIR1"/>